<proteinExistence type="predicted"/>
<comment type="caution">
    <text evidence="1">The sequence shown here is derived from an EMBL/GenBank/DDBJ whole genome shotgun (WGS) entry which is preliminary data.</text>
</comment>
<name>A0ABS0VXU5_9CORY</name>
<gene>
    <name evidence="1" type="ORF">JDV76_11515</name>
</gene>
<dbReference type="Proteomes" id="UP000625574">
    <property type="component" value="Unassembled WGS sequence"/>
</dbReference>
<evidence type="ECO:0000313" key="2">
    <source>
        <dbReference type="Proteomes" id="UP000625574"/>
    </source>
</evidence>
<sequence length="50" mass="5673">MARTITAILATRQLQTNTLLRQTSVRKIAGYARVPIDHDDQVTSYEVKID</sequence>
<evidence type="ECO:0000313" key="1">
    <source>
        <dbReference type="EMBL" id="MBI9001583.1"/>
    </source>
</evidence>
<dbReference type="RefSeq" id="WP_198737050.1">
    <property type="nucleotide sequence ID" value="NZ_JAEIOT010000016.1"/>
</dbReference>
<organism evidence="1 2">
    <name type="scientific">Corynebacterium marambiense</name>
    <dbReference type="NCBI Taxonomy" id="2765364"/>
    <lineage>
        <taxon>Bacteria</taxon>
        <taxon>Bacillati</taxon>
        <taxon>Actinomycetota</taxon>
        <taxon>Actinomycetes</taxon>
        <taxon>Mycobacteriales</taxon>
        <taxon>Corynebacteriaceae</taxon>
        <taxon>Corynebacterium</taxon>
    </lineage>
</organism>
<protein>
    <submittedName>
        <fullName evidence="1">Uncharacterized protein</fullName>
    </submittedName>
</protein>
<dbReference type="EMBL" id="JAEIOT010000016">
    <property type="protein sequence ID" value="MBI9001583.1"/>
    <property type="molecule type" value="Genomic_DNA"/>
</dbReference>
<keyword evidence="2" id="KW-1185">Reference proteome</keyword>
<accession>A0ABS0VXU5</accession>
<reference evidence="1 2" key="1">
    <citation type="submission" date="2020-12" db="EMBL/GenBank/DDBJ databases">
        <title>Genome public.</title>
        <authorList>
            <person name="Sun Q."/>
        </authorList>
    </citation>
    <scope>NUCLEOTIDE SEQUENCE [LARGE SCALE GENOMIC DNA]</scope>
    <source>
        <strain evidence="1 2">CCM 8864</strain>
    </source>
</reference>